<keyword evidence="7" id="KW-0963">Cytoplasm</keyword>
<dbReference type="EMBL" id="DSUH01000216">
    <property type="protein sequence ID" value="HGU33018.1"/>
    <property type="molecule type" value="Genomic_DNA"/>
</dbReference>
<dbReference type="GO" id="GO:0006364">
    <property type="term" value="P:rRNA processing"/>
    <property type="evidence" value="ECO:0007669"/>
    <property type="project" value="UniProtKB-UniRule"/>
</dbReference>
<comment type="caution">
    <text evidence="8">The sequence shown here is derived from an EMBL/GenBank/DDBJ whole genome shotgun (WGS) entry which is preliminary data.</text>
</comment>
<keyword evidence="4 7" id="KW-0255">Endonuclease</keyword>
<keyword evidence="3 7" id="KW-0479">Metal-binding</keyword>
<evidence type="ECO:0000256" key="2">
    <source>
        <dbReference type="ARBA" id="ARBA00022722"/>
    </source>
</evidence>
<evidence type="ECO:0000256" key="5">
    <source>
        <dbReference type="ARBA" id="ARBA00022801"/>
    </source>
</evidence>
<evidence type="ECO:0000256" key="7">
    <source>
        <dbReference type="HAMAP-Rule" id="MF_00009"/>
    </source>
</evidence>
<name>A0A7C4RSS9_9BACT</name>
<dbReference type="GO" id="GO:0004222">
    <property type="term" value="F:metalloendopeptidase activity"/>
    <property type="evidence" value="ECO:0007669"/>
    <property type="project" value="InterPro"/>
</dbReference>
<comment type="similarity">
    <text evidence="1 7">Belongs to the endoribonuclease YbeY family.</text>
</comment>
<dbReference type="GO" id="GO:0005737">
    <property type="term" value="C:cytoplasm"/>
    <property type="evidence" value="ECO:0007669"/>
    <property type="project" value="UniProtKB-SubCell"/>
</dbReference>
<evidence type="ECO:0000256" key="4">
    <source>
        <dbReference type="ARBA" id="ARBA00022759"/>
    </source>
</evidence>
<dbReference type="SUPFAM" id="SSF55486">
    <property type="entry name" value="Metalloproteases ('zincins'), catalytic domain"/>
    <property type="match status" value="1"/>
</dbReference>
<dbReference type="AlphaFoldDB" id="A0A7C4RSS9"/>
<evidence type="ECO:0000313" key="8">
    <source>
        <dbReference type="EMBL" id="HGU33018.1"/>
    </source>
</evidence>
<dbReference type="NCBIfam" id="TIGR00043">
    <property type="entry name" value="rRNA maturation RNase YbeY"/>
    <property type="match status" value="1"/>
</dbReference>
<reference evidence="8" key="1">
    <citation type="journal article" date="2020" name="mSystems">
        <title>Genome- and Community-Level Interaction Insights into Carbon Utilization and Element Cycling Functions of Hydrothermarchaeota in Hydrothermal Sediment.</title>
        <authorList>
            <person name="Zhou Z."/>
            <person name="Liu Y."/>
            <person name="Xu W."/>
            <person name="Pan J."/>
            <person name="Luo Z.H."/>
            <person name="Li M."/>
        </authorList>
    </citation>
    <scope>NUCLEOTIDE SEQUENCE [LARGE SCALE GENOMIC DNA]</scope>
    <source>
        <strain evidence="8">SpSt-477</strain>
    </source>
</reference>
<comment type="subcellular location">
    <subcellularLocation>
        <location evidence="7">Cytoplasm</location>
    </subcellularLocation>
</comment>
<dbReference type="GO" id="GO:0008270">
    <property type="term" value="F:zinc ion binding"/>
    <property type="evidence" value="ECO:0007669"/>
    <property type="project" value="UniProtKB-UniRule"/>
</dbReference>
<dbReference type="InterPro" id="IPR002036">
    <property type="entry name" value="YbeY"/>
</dbReference>
<keyword evidence="5 7" id="KW-0378">Hydrolase</keyword>
<feature type="binding site" evidence="7">
    <location>
        <position position="112"/>
    </location>
    <ligand>
        <name>Zn(2+)</name>
        <dbReference type="ChEBI" id="CHEBI:29105"/>
        <note>catalytic</note>
    </ligand>
</feature>
<dbReference type="Pfam" id="PF02130">
    <property type="entry name" value="YbeY"/>
    <property type="match status" value="1"/>
</dbReference>
<sequence length="150" mass="16683">MAVLISNRQKRKRILLKEIRHKAQIILNALGYPEHELSILIVDDKEMAQLNAQYLHREGPTNVIAFPMQEGDFADVNPLLLGDVVLSVDTAQAEARAAGIPFAARFTQLLVHGILHLVGYDHEGDEEEARRMEAKSDELISLLAKAEPPA</sequence>
<dbReference type="InterPro" id="IPR020549">
    <property type="entry name" value="YbeY_CS"/>
</dbReference>
<comment type="function">
    <text evidence="7">Single strand-specific metallo-endoribonuclease involved in late-stage 70S ribosome quality control and in maturation of the 3' terminus of the 16S rRNA.</text>
</comment>
<feature type="binding site" evidence="7">
    <location>
        <position position="116"/>
    </location>
    <ligand>
        <name>Zn(2+)</name>
        <dbReference type="ChEBI" id="CHEBI:29105"/>
        <note>catalytic</note>
    </ligand>
</feature>
<protein>
    <recommendedName>
        <fullName evidence="7">Endoribonuclease YbeY</fullName>
        <ecNumber evidence="7">3.1.-.-</ecNumber>
    </recommendedName>
</protein>
<keyword evidence="7" id="KW-0698">rRNA processing</keyword>
<keyword evidence="7" id="KW-0690">Ribosome biogenesis</keyword>
<comment type="cofactor">
    <cofactor evidence="7">
        <name>Zn(2+)</name>
        <dbReference type="ChEBI" id="CHEBI:29105"/>
    </cofactor>
    <text evidence="7">Binds 1 zinc ion.</text>
</comment>
<evidence type="ECO:0000256" key="6">
    <source>
        <dbReference type="ARBA" id="ARBA00022833"/>
    </source>
</evidence>
<gene>
    <name evidence="7 8" type="primary">ybeY</name>
    <name evidence="8" type="ORF">ENS29_09210</name>
</gene>
<evidence type="ECO:0000256" key="3">
    <source>
        <dbReference type="ARBA" id="ARBA00022723"/>
    </source>
</evidence>
<dbReference type="GO" id="GO:0004521">
    <property type="term" value="F:RNA endonuclease activity"/>
    <property type="evidence" value="ECO:0007669"/>
    <property type="project" value="UniProtKB-UniRule"/>
</dbReference>
<proteinExistence type="inferred from homology"/>
<evidence type="ECO:0000256" key="1">
    <source>
        <dbReference type="ARBA" id="ARBA00010875"/>
    </source>
</evidence>
<accession>A0A7C4RSS9</accession>
<feature type="binding site" evidence="7">
    <location>
        <position position="122"/>
    </location>
    <ligand>
        <name>Zn(2+)</name>
        <dbReference type="ChEBI" id="CHEBI:29105"/>
        <note>catalytic</note>
    </ligand>
</feature>
<dbReference type="EC" id="3.1.-.-" evidence="7"/>
<dbReference type="Gene3D" id="3.40.390.30">
    <property type="entry name" value="Metalloproteases ('zincins'), catalytic domain"/>
    <property type="match status" value="1"/>
</dbReference>
<dbReference type="HAMAP" id="MF_00009">
    <property type="entry name" value="Endoribonucl_YbeY"/>
    <property type="match status" value="1"/>
</dbReference>
<dbReference type="PANTHER" id="PTHR46986">
    <property type="entry name" value="ENDORIBONUCLEASE YBEY, CHLOROPLASTIC"/>
    <property type="match status" value="1"/>
</dbReference>
<dbReference type="PANTHER" id="PTHR46986:SF1">
    <property type="entry name" value="ENDORIBONUCLEASE YBEY, CHLOROPLASTIC"/>
    <property type="match status" value="1"/>
</dbReference>
<dbReference type="PROSITE" id="PS01306">
    <property type="entry name" value="UPF0054"/>
    <property type="match status" value="1"/>
</dbReference>
<keyword evidence="6 7" id="KW-0862">Zinc</keyword>
<dbReference type="InterPro" id="IPR023091">
    <property type="entry name" value="MetalPrtase_cat_dom_sf_prd"/>
</dbReference>
<keyword evidence="2 7" id="KW-0540">Nuclease</keyword>
<organism evidence="8">
    <name type="scientific">Desulfatirhabdium butyrativorans</name>
    <dbReference type="NCBI Taxonomy" id="340467"/>
    <lineage>
        <taxon>Bacteria</taxon>
        <taxon>Pseudomonadati</taxon>
        <taxon>Thermodesulfobacteriota</taxon>
        <taxon>Desulfobacteria</taxon>
        <taxon>Desulfobacterales</taxon>
        <taxon>Desulfatirhabdiaceae</taxon>
        <taxon>Desulfatirhabdium</taxon>
    </lineage>
</organism>